<keyword evidence="2" id="KW-0732">Signal</keyword>
<gene>
    <name evidence="4" type="ORF">APZ42_013013</name>
</gene>
<dbReference type="EMBL" id="GDIQ01034188">
    <property type="protein sequence ID" value="JAN60549.1"/>
    <property type="molecule type" value="Transcribed_RNA"/>
</dbReference>
<name>A0A0P5TGB5_9CRUS</name>
<evidence type="ECO:0000313" key="5">
    <source>
        <dbReference type="Proteomes" id="UP000076858"/>
    </source>
</evidence>
<protein>
    <submittedName>
        <fullName evidence="4">Uncharacterized protein</fullName>
    </submittedName>
</protein>
<proteinExistence type="predicted"/>
<feature type="region of interest" description="Disordered" evidence="1">
    <location>
        <begin position="177"/>
        <end position="228"/>
    </location>
</feature>
<reference evidence="4 5" key="2">
    <citation type="submission" date="2016-03" db="EMBL/GenBank/DDBJ databases">
        <title>EvidentialGene: Evidence-directed Construction of Genes on Genomes.</title>
        <authorList>
            <person name="Gilbert D.G."/>
            <person name="Choi J.-H."/>
            <person name="Mockaitis K."/>
            <person name="Colbourne J."/>
            <person name="Pfrender M."/>
        </authorList>
    </citation>
    <scope>NUCLEOTIDE SEQUENCE [LARGE SCALE GENOMIC DNA]</scope>
    <source>
        <strain evidence="4 5">Xinb3</strain>
        <tissue evidence="4">Complete organism</tissue>
    </source>
</reference>
<feature type="compositionally biased region" description="Low complexity" evidence="1">
    <location>
        <begin position="185"/>
        <end position="218"/>
    </location>
</feature>
<feature type="chain" id="PRO_5013462458" evidence="2">
    <location>
        <begin position="21"/>
        <end position="240"/>
    </location>
</feature>
<evidence type="ECO:0000313" key="3">
    <source>
        <dbReference type="EMBL" id="JAN60549.1"/>
    </source>
</evidence>
<organism evidence="4 5">
    <name type="scientific">Daphnia magna</name>
    <dbReference type="NCBI Taxonomy" id="35525"/>
    <lineage>
        <taxon>Eukaryota</taxon>
        <taxon>Metazoa</taxon>
        <taxon>Ecdysozoa</taxon>
        <taxon>Arthropoda</taxon>
        <taxon>Crustacea</taxon>
        <taxon>Branchiopoda</taxon>
        <taxon>Diplostraca</taxon>
        <taxon>Cladocera</taxon>
        <taxon>Anomopoda</taxon>
        <taxon>Daphniidae</taxon>
        <taxon>Daphnia</taxon>
    </lineage>
</organism>
<sequence length="240" mass="25112">MMKGVTAFLLLALASYGVDAQEPQEAQLVEVFQESDAIPSPDEASGRSFGMFQNFDALTYKENLLHNKISFLFSLVPRPNVAHWNRPPYPGGLGPYPMQPGGFPPGYPAQLPQTGPLRPPPFGGGGIIPSQGFYPGAGFNNPYYPSIVPGYPAMPPGLYPPGILPVVSENNITNASGGSGVGNKPSASAAVAAPAPSTAAPTTTTAAESGADESVAAAAEEEETKRHTIIKMMPKSFHMN</sequence>
<accession>A0A0P5TGB5</accession>
<evidence type="ECO:0000256" key="2">
    <source>
        <dbReference type="SAM" id="SignalP"/>
    </source>
</evidence>
<feature type="signal peptide" evidence="2">
    <location>
        <begin position="1"/>
        <end position="20"/>
    </location>
</feature>
<dbReference type="EMBL" id="LRGB01000219">
    <property type="protein sequence ID" value="KZS20328.1"/>
    <property type="molecule type" value="Genomic_DNA"/>
</dbReference>
<evidence type="ECO:0000256" key="1">
    <source>
        <dbReference type="SAM" id="MobiDB-lite"/>
    </source>
</evidence>
<dbReference type="AlphaFoldDB" id="A0A0P5TGB5"/>
<evidence type="ECO:0000313" key="4">
    <source>
        <dbReference type="EMBL" id="KZS20328.1"/>
    </source>
</evidence>
<dbReference type="Proteomes" id="UP000076858">
    <property type="component" value="Unassembled WGS sequence"/>
</dbReference>
<dbReference type="OrthoDB" id="6376475at2759"/>
<reference evidence="3" key="1">
    <citation type="submission" date="2015-10" db="EMBL/GenBank/DDBJ databases">
        <title>EvidentialGene: Evidence-directed Construction of Complete mRNA Transcriptomes without Genomes.</title>
        <authorList>
            <person name="Gilbert D.G."/>
        </authorList>
    </citation>
    <scope>NUCLEOTIDE SEQUENCE</scope>
</reference>
<keyword evidence="5" id="KW-1185">Reference proteome</keyword>